<dbReference type="Proteomes" id="UP000054698">
    <property type="component" value="Unassembled WGS sequence"/>
</dbReference>
<feature type="region of interest" description="Disordered" evidence="3">
    <location>
        <begin position="52"/>
        <end position="71"/>
    </location>
</feature>
<feature type="compositionally biased region" description="Polar residues" evidence="3">
    <location>
        <begin position="61"/>
        <end position="71"/>
    </location>
</feature>
<keyword evidence="2 6" id="KW-0378">Hydrolase</keyword>
<sequence>MIKYCFSFLAFASIQLSCLSPTHACTDFRLTAIDGTLLVTRSMEFGQDLQSNIRSSPRGRQFSSASPNGKSGLSWKSKYGYLYLDGLGLDASFDGMNEQGLTFEFLYLPGETQYQDVPNGKETHALAYFMFGDWVLGNFKTIAEVKQALNEIYVAPVKIPQFGSAILPGHVSIYDASGHGIVIEFYDNKINISENIGVMTNSPKYNWHVNNLRNYVNLSATNVTPVTEGGFTFSATGQGSGAVGLPGDASPPSRFVKTAFMAHNVFPAENSVELLNLAEHIINNVDLPSGYVRSVDNGKTTSDTTQWVVFKNISQKTIYYRTYNDMTLRSIDMAKIDFSEGASPLKMPLVMPPYVMNVTDKFIKTKG</sequence>
<dbReference type="STRING" id="453.Lfee_3269"/>
<organism evidence="6 8">
    <name type="scientific">Legionella feeleii</name>
    <dbReference type="NCBI Taxonomy" id="453"/>
    <lineage>
        <taxon>Bacteria</taxon>
        <taxon>Pseudomonadati</taxon>
        <taxon>Pseudomonadota</taxon>
        <taxon>Gammaproteobacteria</taxon>
        <taxon>Legionellales</taxon>
        <taxon>Legionellaceae</taxon>
        <taxon>Legionella</taxon>
    </lineage>
</organism>
<protein>
    <submittedName>
        <fullName evidence="6">Choloylglycine hydrolase</fullName>
        <ecNumber evidence="6">3.5.1.24</ecNumber>
    </submittedName>
</protein>
<proteinExistence type="inferred from homology"/>
<dbReference type="Proteomes" id="UP000251942">
    <property type="component" value="Unassembled WGS sequence"/>
</dbReference>
<accession>A0A0W0TEQ5</accession>
<dbReference type="EMBL" id="LNYB01000090">
    <property type="protein sequence ID" value="KTC94032.1"/>
    <property type="molecule type" value="Genomic_DNA"/>
</dbReference>
<gene>
    <name evidence="7" type="primary">cbh</name>
    <name evidence="6" type="ORF">Lfee_3269</name>
    <name evidence="7" type="ORF">NCTC12022_02708</name>
</gene>
<comment type="similarity">
    <text evidence="1">Belongs to the peptidase C59 family.</text>
</comment>
<dbReference type="Pfam" id="PF02275">
    <property type="entry name" value="CBAH"/>
    <property type="match status" value="1"/>
</dbReference>
<feature type="domain" description="Choloylglycine hydrolase/NAAA C-terminal" evidence="5">
    <location>
        <begin position="25"/>
        <end position="337"/>
    </location>
</feature>
<evidence type="ECO:0000256" key="2">
    <source>
        <dbReference type="ARBA" id="ARBA00022801"/>
    </source>
</evidence>
<evidence type="ECO:0000313" key="9">
    <source>
        <dbReference type="Proteomes" id="UP000251942"/>
    </source>
</evidence>
<dbReference type="OrthoDB" id="9794717at2"/>
<dbReference type="PANTHER" id="PTHR35527">
    <property type="entry name" value="CHOLOYLGLYCINE HYDROLASE"/>
    <property type="match status" value="1"/>
</dbReference>
<dbReference type="InterPro" id="IPR029055">
    <property type="entry name" value="Ntn_hydrolases_N"/>
</dbReference>
<dbReference type="PATRIC" id="fig|453.4.peg.3573"/>
<evidence type="ECO:0000313" key="8">
    <source>
        <dbReference type="Proteomes" id="UP000054698"/>
    </source>
</evidence>
<keyword evidence="4" id="KW-0732">Signal</keyword>
<keyword evidence="8" id="KW-1185">Reference proteome</keyword>
<dbReference type="SUPFAM" id="SSF56235">
    <property type="entry name" value="N-terminal nucleophile aminohydrolases (Ntn hydrolases)"/>
    <property type="match status" value="1"/>
</dbReference>
<dbReference type="InterPro" id="IPR052193">
    <property type="entry name" value="Peptidase_C59"/>
</dbReference>
<dbReference type="GO" id="GO:0045302">
    <property type="term" value="F:choloylglycine hydrolase activity"/>
    <property type="evidence" value="ECO:0007669"/>
    <property type="project" value="UniProtKB-EC"/>
</dbReference>
<evidence type="ECO:0000313" key="7">
    <source>
        <dbReference type="EMBL" id="SPX61952.1"/>
    </source>
</evidence>
<name>A0A0W0TEQ5_9GAMM</name>
<evidence type="ECO:0000256" key="3">
    <source>
        <dbReference type="SAM" id="MobiDB-lite"/>
    </source>
</evidence>
<dbReference type="EMBL" id="UASS01000032">
    <property type="protein sequence ID" value="SPX61952.1"/>
    <property type="molecule type" value="Genomic_DNA"/>
</dbReference>
<dbReference type="InterPro" id="IPR029132">
    <property type="entry name" value="CBAH/NAAA_C"/>
</dbReference>
<evidence type="ECO:0000259" key="5">
    <source>
        <dbReference type="Pfam" id="PF02275"/>
    </source>
</evidence>
<dbReference type="AlphaFoldDB" id="A0A0W0TEQ5"/>
<dbReference type="Gene3D" id="3.60.60.10">
    <property type="entry name" value="Penicillin V Acylase, Chain A"/>
    <property type="match status" value="1"/>
</dbReference>
<evidence type="ECO:0000256" key="1">
    <source>
        <dbReference type="ARBA" id="ARBA00006625"/>
    </source>
</evidence>
<dbReference type="PANTHER" id="PTHR35527:SF2">
    <property type="entry name" value="HYDROLASE"/>
    <property type="match status" value="1"/>
</dbReference>
<reference evidence="7 9" key="2">
    <citation type="submission" date="2018-06" db="EMBL/GenBank/DDBJ databases">
        <authorList>
            <consortium name="Pathogen Informatics"/>
            <person name="Doyle S."/>
        </authorList>
    </citation>
    <scope>NUCLEOTIDE SEQUENCE [LARGE SCALE GENOMIC DNA]</scope>
    <source>
        <strain evidence="7 9">NCTC12022</strain>
    </source>
</reference>
<feature type="signal peptide" evidence="4">
    <location>
        <begin position="1"/>
        <end position="24"/>
    </location>
</feature>
<evidence type="ECO:0000256" key="4">
    <source>
        <dbReference type="SAM" id="SignalP"/>
    </source>
</evidence>
<evidence type="ECO:0000313" key="6">
    <source>
        <dbReference type="EMBL" id="KTC94032.1"/>
    </source>
</evidence>
<reference evidence="6 8" key="1">
    <citation type="submission" date="2015-11" db="EMBL/GenBank/DDBJ databases">
        <title>Genomic analysis of 38 Legionella species identifies large and diverse effector repertoires.</title>
        <authorList>
            <person name="Burstein D."/>
            <person name="Amaro F."/>
            <person name="Zusman T."/>
            <person name="Lifshitz Z."/>
            <person name="Cohen O."/>
            <person name="Gilbert J.A."/>
            <person name="Pupko T."/>
            <person name="Shuman H.A."/>
            <person name="Segal G."/>
        </authorList>
    </citation>
    <scope>NUCLEOTIDE SEQUENCE [LARGE SCALE GENOMIC DNA]</scope>
    <source>
        <strain evidence="6 8">WO-44C</strain>
    </source>
</reference>
<dbReference type="EC" id="3.5.1.24" evidence="6"/>
<feature type="chain" id="PRO_5033728119" evidence="4">
    <location>
        <begin position="25"/>
        <end position="367"/>
    </location>
</feature>